<gene>
    <name evidence="1" type="ORF">GCM10009754_24570</name>
</gene>
<dbReference type="Proteomes" id="UP001501116">
    <property type="component" value="Unassembled WGS sequence"/>
</dbReference>
<name>A0ABN2QLK3_9PSEU</name>
<accession>A0ABN2QLK3</accession>
<reference evidence="1 2" key="1">
    <citation type="journal article" date="2019" name="Int. J. Syst. Evol. Microbiol.">
        <title>The Global Catalogue of Microorganisms (GCM) 10K type strain sequencing project: providing services to taxonomists for standard genome sequencing and annotation.</title>
        <authorList>
            <consortium name="The Broad Institute Genomics Platform"/>
            <consortium name="The Broad Institute Genome Sequencing Center for Infectious Disease"/>
            <person name="Wu L."/>
            <person name="Ma J."/>
        </authorList>
    </citation>
    <scope>NUCLEOTIDE SEQUENCE [LARGE SCALE GENOMIC DNA]</scope>
    <source>
        <strain evidence="1 2">JCM 14545</strain>
    </source>
</reference>
<comment type="caution">
    <text evidence="1">The sequence shown here is derived from an EMBL/GenBank/DDBJ whole genome shotgun (WGS) entry which is preliminary data.</text>
</comment>
<evidence type="ECO:0000313" key="2">
    <source>
        <dbReference type="Proteomes" id="UP001501116"/>
    </source>
</evidence>
<protein>
    <submittedName>
        <fullName evidence="1">Uncharacterized protein</fullName>
    </submittedName>
</protein>
<organism evidence="1 2">
    <name type="scientific">Amycolatopsis minnesotensis</name>
    <dbReference type="NCBI Taxonomy" id="337894"/>
    <lineage>
        <taxon>Bacteria</taxon>
        <taxon>Bacillati</taxon>
        <taxon>Actinomycetota</taxon>
        <taxon>Actinomycetes</taxon>
        <taxon>Pseudonocardiales</taxon>
        <taxon>Pseudonocardiaceae</taxon>
        <taxon>Amycolatopsis</taxon>
    </lineage>
</organism>
<keyword evidence="2" id="KW-1185">Reference proteome</keyword>
<dbReference type="EMBL" id="BAAANN010000008">
    <property type="protein sequence ID" value="GAA1954233.1"/>
    <property type="molecule type" value="Genomic_DNA"/>
</dbReference>
<evidence type="ECO:0000313" key="1">
    <source>
        <dbReference type="EMBL" id="GAA1954233.1"/>
    </source>
</evidence>
<sequence length="91" mass="10414">MDTAPSLRLATRWFTGDCLPHLYRVRELNDETVNFLQPPAHAKPYHDFHPRTQLSAEHLPAPAALMATCPTCGRWMRQNQYSVLLQGEARV</sequence>
<proteinExistence type="predicted"/>